<feature type="region of interest" description="Disordered" evidence="2">
    <location>
        <begin position="419"/>
        <end position="463"/>
    </location>
</feature>
<feature type="region of interest" description="Disordered" evidence="2">
    <location>
        <begin position="1"/>
        <end position="20"/>
    </location>
</feature>
<sequence>MEEQQQQHSSSTAQDSTSQHLAPSTMAFTIVIDNDLHFSLLELAAILDLELKSQDHHYKPLFQKLLDEKKTDEIVQQLAEVQKYFLRSFSKKSFEPAHIDPHSPENADVLASLEVPADVILVCLTNIFNSLPVSSAARVDALAAIVNIVVSKKVSGTIGNIAKHTVEWLSAVEGADAAKVAGLVTAIFNQYVAEDEQNAIRFLQGVIASYKIPLDSAALVNFFAKLLSSTDIYDISKYENAFDSTNDASFSKLLKLYVIGDNKSYSAAKQEFLSASFASQINFANLDSNFQSLAILNYLASSVSDSNSFSYNTIAQDLSIPIEDVELKLITLISQGLIAGKLSQSTGSVVLNSINYSAPSLSSKTDLVNWNEIDTLLGSWSENVANLQSIVQTLIVKRGKRVNAPPVIMSFHQQKLEAKEAREKKAQQANNSEASTATTDAAETVASSDGAETEAEAEKVEAA</sequence>
<keyword evidence="5" id="KW-1185">Reference proteome</keyword>
<comment type="caution">
    <text evidence="4">The sequence shown here is derived from an EMBL/GenBank/DDBJ whole genome shotgun (WGS) entry which is preliminary data.</text>
</comment>
<evidence type="ECO:0000256" key="1">
    <source>
        <dbReference type="ARBA" id="ARBA00008482"/>
    </source>
</evidence>
<dbReference type="PANTHER" id="PTHR15350:SF2">
    <property type="entry name" value="EUKARYOTIC TRANSLATION INITIATION FACTOR 3 SUBUNIT M"/>
    <property type="match status" value="1"/>
</dbReference>
<reference evidence="4 5" key="1">
    <citation type="submission" date="2016-08" db="EMBL/GenBank/DDBJ databases">
        <title>Whole genome shotgun sequence of Pichia membranifaciens KS47-1.</title>
        <authorList>
            <person name="Konishi M."/>
            <person name="Ishida M."/>
            <person name="Arakawa T."/>
            <person name="Kato Y."/>
            <person name="Horiuchi J."/>
        </authorList>
    </citation>
    <scope>NUCLEOTIDE SEQUENCE [LARGE SCALE GENOMIC DNA]</scope>
    <source>
        <strain evidence="4 5">KS47-1</strain>
    </source>
</reference>
<dbReference type="InterPro" id="IPR000717">
    <property type="entry name" value="PCI_dom"/>
</dbReference>
<feature type="compositionally biased region" description="Low complexity" evidence="2">
    <location>
        <begin position="427"/>
        <end position="449"/>
    </location>
</feature>
<comment type="similarity">
    <text evidence="1">Belongs to the CSN7/EIF3M family. CSN7 subfamily.</text>
</comment>
<evidence type="ECO:0000313" key="4">
    <source>
        <dbReference type="EMBL" id="GAV29001.1"/>
    </source>
</evidence>
<dbReference type="AlphaFoldDB" id="A0A1Q2YHN7"/>
<feature type="domain" description="PCI" evidence="3">
    <location>
        <begin position="195"/>
        <end position="356"/>
    </location>
</feature>
<dbReference type="Proteomes" id="UP000186136">
    <property type="component" value="Unassembled WGS sequence"/>
</dbReference>
<proteinExistence type="inferred from homology"/>
<name>A0A1Q2YHN7_9ASCO</name>
<evidence type="ECO:0000313" key="5">
    <source>
        <dbReference type="Proteomes" id="UP000186136"/>
    </source>
</evidence>
<organism evidence="4 5">
    <name type="scientific">Pichia membranifaciens</name>
    <dbReference type="NCBI Taxonomy" id="4926"/>
    <lineage>
        <taxon>Eukaryota</taxon>
        <taxon>Fungi</taxon>
        <taxon>Dikarya</taxon>
        <taxon>Ascomycota</taxon>
        <taxon>Saccharomycotina</taxon>
        <taxon>Pichiomycetes</taxon>
        <taxon>Pichiales</taxon>
        <taxon>Pichiaceae</taxon>
        <taxon>Pichia</taxon>
    </lineage>
</organism>
<dbReference type="GO" id="GO:0005852">
    <property type="term" value="C:eukaryotic translation initiation factor 3 complex"/>
    <property type="evidence" value="ECO:0007669"/>
    <property type="project" value="TreeGrafter"/>
</dbReference>
<accession>A0A1Q2YHN7</accession>
<dbReference type="PANTHER" id="PTHR15350">
    <property type="entry name" value="COP9 SIGNALOSOME COMPLEX SUBUNIT 7/DENDRITIC CELL PROTEIN GA17"/>
    <property type="match status" value="1"/>
</dbReference>
<protein>
    <recommendedName>
        <fullName evidence="3">PCI domain-containing protein</fullName>
    </recommendedName>
</protein>
<dbReference type="PROSITE" id="PS50250">
    <property type="entry name" value="PCI"/>
    <property type="match status" value="1"/>
</dbReference>
<dbReference type="OrthoDB" id="10267031at2759"/>
<dbReference type="EMBL" id="BDGI01000093">
    <property type="protein sequence ID" value="GAV29001.1"/>
    <property type="molecule type" value="Genomic_DNA"/>
</dbReference>
<dbReference type="Pfam" id="PF01399">
    <property type="entry name" value="PCI"/>
    <property type="match status" value="1"/>
</dbReference>
<dbReference type="GO" id="GO:0002183">
    <property type="term" value="P:cytoplasmic translational initiation"/>
    <property type="evidence" value="ECO:0007669"/>
    <property type="project" value="TreeGrafter"/>
</dbReference>
<gene>
    <name evidence="4" type="ORF">PMKS-002480</name>
</gene>
<evidence type="ECO:0000256" key="2">
    <source>
        <dbReference type="SAM" id="MobiDB-lite"/>
    </source>
</evidence>
<evidence type="ECO:0000259" key="3">
    <source>
        <dbReference type="PROSITE" id="PS50250"/>
    </source>
</evidence>
<dbReference type="InterPro" id="IPR045237">
    <property type="entry name" value="COPS7/eIF3m"/>
</dbReference>